<dbReference type="Gene3D" id="3.40.50.2000">
    <property type="entry name" value="Glycogen Phosphorylase B"/>
    <property type="match status" value="2"/>
</dbReference>
<evidence type="ECO:0000313" key="4">
    <source>
        <dbReference type="Proteomes" id="UP000053681"/>
    </source>
</evidence>
<dbReference type="PANTHER" id="PTHR45947:SF3">
    <property type="entry name" value="SULFOQUINOVOSYL TRANSFERASE SQD2"/>
    <property type="match status" value="1"/>
</dbReference>
<gene>
    <name evidence="3" type="ORF">AS180_19800</name>
</gene>
<evidence type="ECO:0000313" key="3">
    <source>
        <dbReference type="EMBL" id="KSU86218.1"/>
    </source>
</evidence>
<accession>A0A0V8JGY9</accession>
<dbReference type="RefSeq" id="WP_062687390.1">
    <property type="nucleotide sequence ID" value="NZ_KQ758716.1"/>
</dbReference>
<dbReference type="InterPro" id="IPR050194">
    <property type="entry name" value="Glycosyltransferase_grp1"/>
</dbReference>
<dbReference type="AlphaFoldDB" id="A0A0V8JGY9"/>
<feature type="domain" description="Glycosyl transferase family 1" evidence="1">
    <location>
        <begin position="186"/>
        <end position="349"/>
    </location>
</feature>
<dbReference type="Pfam" id="PF00534">
    <property type="entry name" value="Glycos_transf_1"/>
    <property type="match status" value="1"/>
</dbReference>
<sequence>MRIALISDTFSPEINGVAKTLERFTYYLSRQRIDYEVFAPESSSPTFSPLSINHSLSIPFFLYPQCRFALPNVIKMKKKIKEFNPTIMHVATPFSMGLSGIHVAKKLSIPLVGSHHTDFEHYLPSYKLGHLSPLLWRYMKWFYEPFEEIFVPSLETKKQLLNQGFKSISIWSRGVDHHLFHPYYDKFDIRIKYNIKKPYILTYVGRLSPEKNVAFLLKLSRLLPDHLRHQVQWLIVGGGPSKEALQQEAGESITFIDFLEHEHLAKLYAASDLFIFPSETETFGNVVLEALSCGTPVIAANAGGVKHIVSNEKNGYLCTPNSLEEFIESICTLLESSQLRLRFGDAARRYALTQSWDSIFDQLLLRYEAVTTKSNNGLEFVQ</sequence>
<feature type="domain" description="Glycosyltransferase subfamily 4-like N-terminal" evidence="2">
    <location>
        <begin position="14"/>
        <end position="177"/>
    </location>
</feature>
<organism evidence="3 4">
    <name type="scientific">Priestia veravalensis</name>
    <dbReference type="NCBI Taxonomy" id="1414648"/>
    <lineage>
        <taxon>Bacteria</taxon>
        <taxon>Bacillati</taxon>
        <taxon>Bacillota</taxon>
        <taxon>Bacilli</taxon>
        <taxon>Bacillales</taxon>
        <taxon>Bacillaceae</taxon>
        <taxon>Priestia</taxon>
    </lineage>
</organism>
<dbReference type="CDD" id="cd03814">
    <property type="entry name" value="GT4-like"/>
    <property type="match status" value="1"/>
</dbReference>
<comment type="caution">
    <text evidence="3">The sequence shown here is derived from an EMBL/GenBank/DDBJ whole genome shotgun (WGS) entry which is preliminary data.</text>
</comment>
<dbReference type="PANTHER" id="PTHR45947">
    <property type="entry name" value="SULFOQUINOVOSYL TRANSFERASE SQD2"/>
    <property type="match status" value="1"/>
</dbReference>
<dbReference type="InterPro" id="IPR028098">
    <property type="entry name" value="Glyco_trans_4-like_N"/>
</dbReference>
<dbReference type="InterPro" id="IPR001296">
    <property type="entry name" value="Glyco_trans_1"/>
</dbReference>
<keyword evidence="4" id="KW-1185">Reference proteome</keyword>
<reference evidence="3 4" key="1">
    <citation type="submission" date="2015-11" db="EMBL/GenBank/DDBJ databases">
        <title>Bacillus caseinolyticus sp nov.</title>
        <authorList>
            <person name="Dastager S.G."/>
            <person name="Mawlankar R."/>
        </authorList>
    </citation>
    <scope>NUCLEOTIDE SEQUENCE [LARGE SCALE GENOMIC DNA]</scope>
    <source>
        <strain evidence="3 4">SGD-V-76</strain>
    </source>
</reference>
<protein>
    <submittedName>
        <fullName evidence="3">Glycosyl transferase</fullName>
    </submittedName>
</protein>
<name>A0A0V8JGY9_9BACI</name>
<dbReference type="GO" id="GO:0016758">
    <property type="term" value="F:hexosyltransferase activity"/>
    <property type="evidence" value="ECO:0007669"/>
    <property type="project" value="TreeGrafter"/>
</dbReference>
<dbReference type="Pfam" id="PF13439">
    <property type="entry name" value="Glyco_transf_4"/>
    <property type="match status" value="1"/>
</dbReference>
<evidence type="ECO:0000259" key="1">
    <source>
        <dbReference type="Pfam" id="PF00534"/>
    </source>
</evidence>
<dbReference type="SUPFAM" id="SSF53756">
    <property type="entry name" value="UDP-Glycosyltransferase/glycogen phosphorylase"/>
    <property type="match status" value="1"/>
</dbReference>
<proteinExistence type="predicted"/>
<dbReference type="Proteomes" id="UP000053681">
    <property type="component" value="Unassembled WGS sequence"/>
</dbReference>
<evidence type="ECO:0000259" key="2">
    <source>
        <dbReference type="Pfam" id="PF13439"/>
    </source>
</evidence>
<keyword evidence="3" id="KW-0808">Transferase</keyword>
<dbReference type="EMBL" id="LNQP01000102">
    <property type="protein sequence ID" value="KSU86218.1"/>
    <property type="molecule type" value="Genomic_DNA"/>
</dbReference>